<sequence>MNFLRLTDTSHSHFKQAWALYEQAFPLEERRPLAWQRAIMPYAHYHFELILQEETLVGILLWWGFEEVRYLEHFVTTPALRGRGYGKRILESFTNRDARPILLEVEPPREEIQQRRIRFYEQSGFALNHHFYQQPPYHSGLQPLTLLLMSYPESLTPEAVAYFVNTRHPLIYRLRTSPATT</sequence>
<dbReference type="SUPFAM" id="SSF55729">
    <property type="entry name" value="Acyl-CoA N-acyltransferases (Nat)"/>
    <property type="match status" value="1"/>
</dbReference>
<dbReference type="InterPro" id="IPR000182">
    <property type="entry name" value="GNAT_dom"/>
</dbReference>
<organism evidence="2 3">
    <name type="scientific">Pontibacter chinhatensis</name>
    <dbReference type="NCBI Taxonomy" id="1436961"/>
    <lineage>
        <taxon>Bacteria</taxon>
        <taxon>Pseudomonadati</taxon>
        <taxon>Bacteroidota</taxon>
        <taxon>Cytophagia</taxon>
        <taxon>Cytophagales</taxon>
        <taxon>Hymenobacteraceae</taxon>
        <taxon>Pontibacter</taxon>
    </lineage>
</organism>
<proteinExistence type="predicted"/>
<feature type="domain" description="N-acetyltransferase" evidence="1">
    <location>
        <begin position="1"/>
        <end position="154"/>
    </location>
</feature>
<dbReference type="Proteomes" id="UP000198724">
    <property type="component" value="Unassembled WGS sequence"/>
</dbReference>
<dbReference type="OrthoDB" id="9127144at2"/>
<dbReference type="AlphaFoldDB" id="A0A1I2TU54"/>
<protein>
    <submittedName>
        <fullName evidence="2">Acetyltransferase (GNAT) domain-containing protein</fullName>
    </submittedName>
</protein>
<dbReference type="GO" id="GO:0016747">
    <property type="term" value="F:acyltransferase activity, transferring groups other than amino-acyl groups"/>
    <property type="evidence" value="ECO:0007669"/>
    <property type="project" value="InterPro"/>
</dbReference>
<evidence type="ECO:0000259" key="1">
    <source>
        <dbReference type="PROSITE" id="PS51186"/>
    </source>
</evidence>
<dbReference type="InterPro" id="IPR016181">
    <property type="entry name" value="Acyl_CoA_acyltransferase"/>
</dbReference>
<keyword evidence="3" id="KW-1185">Reference proteome</keyword>
<dbReference type="CDD" id="cd04301">
    <property type="entry name" value="NAT_SF"/>
    <property type="match status" value="1"/>
</dbReference>
<evidence type="ECO:0000313" key="2">
    <source>
        <dbReference type="EMBL" id="SFG68303.1"/>
    </source>
</evidence>
<dbReference type="Gene3D" id="3.40.630.30">
    <property type="match status" value="1"/>
</dbReference>
<name>A0A1I2TU54_9BACT</name>
<dbReference type="EMBL" id="FOOT01000003">
    <property type="protein sequence ID" value="SFG68303.1"/>
    <property type="molecule type" value="Genomic_DNA"/>
</dbReference>
<dbReference type="STRING" id="1436961.SAMN05421739_103274"/>
<accession>A0A1I2TU54</accession>
<keyword evidence="2" id="KW-0808">Transferase</keyword>
<gene>
    <name evidence="2" type="ORF">SAMN05421739_103274</name>
</gene>
<dbReference type="Pfam" id="PF13508">
    <property type="entry name" value="Acetyltransf_7"/>
    <property type="match status" value="1"/>
</dbReference>
<evidence type="ECO:0000313" key="3">
    <source>
        <dbReference type="Proteomes" id="UP000198724"/>
    </source>
</evidence>
<reference evidence="3" key="1">
    <citation type="submission" date="2016-10" db="EMBL/GenBank/DDBJ databases">
        <authorList>
            <person name="Varghese N."/>
            <person name="Submissions S."/>
        </authorList>
    </citation>
    <scope>NUCLEOTIDE SEQUENCE [LARGE SCALE GENOMIC DNA]</scope>
    <source>
        <strain evidence="3">LP51</strain>
    </source>
</reference>
<dbReference type="PROSITE" id="PS51186">
    <property type="entry name" value="GNAT"/>
    <property type="match status" value="1"/>
</dbReference>
<dbReference type="RefSeq" id="WP_092100896.1">
    <property type="nucleotide sequence ID" value="NZ_FOOT01000003.1"/>
</dbReference>